<dbReference type="SUPFAM" id="SSF50104">
    <property type="entry name" value="Translation proteins SH3-like domain"/>
    <property type="match status" value="1"/>
</dbReference>
<dbReference type="GO" id="GO:1990904">
    <property type="term" value="C:ribonucleoprotein complex"/>
    <property type="evidence" value="ECO:0007669"/>
    <property type="project" value="UniProtKB-KW"/>
</dbReference>
<dbReference type="FunFam" id="2.30.30.770:FF:000001">
    <property type="entry name" value="60S ribosomal protein L27"/>
    <property type="match status" value="1"/>
</dbReference>
<dbReference type="GO" id="GO:0005840">
    <property type="term" value="C:ribosome"/>
    <property type="evidence" value="ECO:0007669"/>
    <property type="project" value="UniProtKB-KW"/>
</dbReference>
<proteinExistence type="inferred from homology"/>
<dbReference type="Pfam" id="PF01777">
    <property type="entry name" value="Ribosomal_L27e"/>
    <property type="match status" value="1"/>
</dbReference>
<sequence>MVKFMKNGKVVVLLTGRFAGRKAVIVKNYDEGTPQRPYGHAIVCGINKYPRKVKKRQSKKEQEKRARMKTFVKVVNYNHLMPTRYTLDVDLKSVVTPDVMDNSTKKVAAQKESKTLLEERFKTGKNRWFFTKLRF</sequence>
<dbReference type="PANTHER" id="PTHR10497">
    <property type="entry name" value="60S RIBOSOMAL PROTEIN L27"/>
    <property type="match status" value="1"/>
</dbReference>
<keyword evidence="2 4" id="KW-0689">Ribosomal protein</keyword>
<evidence type="ECO:0000256" key="3">
    <source>
        <dbReference type="ARBA" id="ARBA00023274"/>
    </source>
</evidence>
<feature type="domain" description="KOW" evidence="5">
    <location>
        <begin position="8"/>
        <end position="32"/>
    </location>
</feature>
<keyword evidence="3 4" id="KW-0687">Ribonucleoprotein</keyword>
<dbReference type="CDD" id="cd06090">
    <property type="entry name" value="KOW_RPL27"/>
    <property type="match status" value="1"/>
</dbReference>
<dbReference type="InterPro" id="IPR001141">
    <property type="entry name" value="Ribosomal_eL27"/>
</dbReference>
<dbReference type="Gene3D" id="2.30.30.770">
    <property type="match status" value="1"/>
</dbReference>
<dbReference type="GO" id="GO:0006412">
    <property type="term" value="P:translation"/>
    <property type="evidence" value="ECO:0007669"/>
    <property type="project" value="InterPro"/>
</dbReference>
<evidence type="ECO:0000256" key="2">
    <source>
        <dbReference type="ARBA" id="ARBA00022980"/>
    </source>
</evidence>
<protein>
    <recommendedName>
        <fullName evidence="4">60S ribosomal protein L27</fullName>
    </recommendedName>
</protein>
<evidence type="ECO:0000256" key="1">
    <source>
        <dbReference type="ARBA" id="ARBA00009124"/>
    </source>
</evidence>
<gene>
    <name evidence="6" type="ORF">PSAL00342_LOCUS773</name>
</gene>
<dbReference type="AlphaFoldDB" id="A0A7S3U9F0"/>
<reference evidence="6" key="1">
    <citation type="submission" date="2021-01" db="EMBL/GenBank/DDBJ databases">
        <authorList>
            <person name="Corre E."/>
            <person name="Pelletier E."/>
            <person name="Niang G."/>
            <person name="Scheremetjew M."/>
            <person name="Finn R."/>
            <person name="Kale V."/>
            <person name="Holt S."/>
            <person name="Cochrane G."/>
            <person name="Meng A."/>
            <person name="Brown T."/>
            <person name="Cohen L."/>
        </authorList>
    </citation>
    <scope>NUCLEOTIDE SEQUENCE</scope>
    <source>
        <strain evidence="6">CCMP1897</strain>
    </source>
</reference>
<dbReference type="InterPro" id="IPR041991">
    <property type="entry name" value="Ribosomal_eL27_KOW"/>
</dbReference>
<organism evidence="6">
    <name type="scientific">Picocystis salinarum</name>
    <dbReference type="NCBI Taxonomy" id="88271"/>
    <lineage>
        <taxon>Eukaryota</taxon>
        <taxon>Viridiplantae</taxon>
        <taxon>Chlorophyta</taxon>
        <taxon>Picocystophyceae</taxon>
        <taxon>Picocystales</taxon>
        <taxon>Picocystaceae</taxon>
        <taxon>Picocystis</taxon>
    </lineage>
</organism>
<comment type="similarity">
    <text evidence="1 4">Belongs to the eukaryotic ribosomal protein eL27 family.</text>
</comment>
<dbReference type="InterPro" id="IPR008991">
    <property type="entry name" value="Translation_prot_SH3-like_sf"/>
</dbReference>
<dbReference type="EMBL" id="HBIS01000897">
    <property type="protein sequence ID" value="CAE0606957.1"/>
    <property type="molecule type" value="Transcribed_RNA"/>
</dbReference>
<evidence type="ECO:0000259" key="5">
    <source>
        <dbReference type="Pfam" id="PF00467"/>
    </source>
</evidence>
<dbReference type="InterPro" id="IPR018262">
    <property type="entry name" value="Ribosomal_eL27_CS"/>
</dbReference>
<evidence type="ECO:0000313" key="6">
    <source>
        <dbReference type="EMBL" id="CAE0606957.1"/>
    </source>
</evidence>
<evidence type="ECO:0000256" key="4">
    <source>
        <dbReference type="RuleBase" id="RU000575"/>
    </source>
</evidence>
<dbReference type="PROSITE" id="PS01107">
    <property type="entry name" value="RIBOSOMAL_L27E"/>
    <property type="match status" value="1"/>
</dbReference>
<dbReference type="InterPro" id="IPR038655">
    <property type="entry name" value="Ribosomal_eL27_sf"/>
</dbReference>
<dbReference type="Pfam" id="PF00467">
    <property type="entry name" value="KOW"/>
    <property type="match status" value="1"/>
</dbReference>
<dbReference type="InterPro" id="IPR005824">
    <property type="entry name" value="KOW"/>
</dbReference>
<accession>A0A7S3U9F0</accession>
<name>A0A7S3U9F0_9CHLO</name>
<dbReference type="GO" id="GO:0003735">
    <property type="term" value="F:structural constituent of ribosome"/>
    <property type="evidence" value="ECO:0007669"/>
    <property type="project" value="InterPro"/>
</dbReference>